<dbReference type="OrthoDB" id="951130at2"/>
<dbReference type="NCBIfam" id="TIGR04183">
    <property type="entry name" value="Por_Secre_tail"/>
    <property type="match status" value="1"/>
</dbReference>
<keyword evidence="3" id="KW-0378">Hydrolase</keyword>
<keyword evidence="4" id="KW-1185">Reference proteome</keyword>
<dbReference type="Proteomes" id="UP000001822">
    <property type="component" value="Chromosome"/>
</dbReference>
<keyword evidence="1" id="KW-1133">Transmembrane helix</keyword>
<dbReference type="Pfam" id="PF19408">
    <property type="entry name" value="PKD_6"/>
    <property type="match status" value="3"/>
</dbReference>
<sequence>MEKFLRIKIENENLIADHTFDKVKKRKQEYFNLTFCTGKIKAVALSMLFFLLLSYSGHAAVKTSAAAGNWNVAANWTSSGVPGSTDQVTVNNIMTLNADLTINSGGIYTFNSNSTGTMVLKMGDHLLTGGGDLNINAPAVVTMGSGDLYFGTIHVYAGATLNITGNLDITASNIIVDEGGILNVGGNFLNTNSSVVVNGIIAIGGKYVSNATALASATVTGTGSITSNGVMTNSTFLGSSTIFGSSGDCNAGPCNGGCIAGMTALPVTGPGMICSGTSNLVYTTNPVSGASSYVWTLPAGTVITSGANTRTITVTAGATSGNISVRPTNTTCAGTTASLAVTAGVPTGTAAISGAATACQSTGGFVYAVSGVNAATTYNWSVPPGASITSGAGTNTITVTMGTTAGAISVTPANICGNATGVTVATKAVALSVQPAAAIAYPYTTYCKNTTTQAPLITGTTGGTFSSSPTGLSMNSLTGIITGSSSTARAYTITYTAPAATGCSNATATQSITIVSTNMTPVTSAITGSGSSCQNGTGTYSITNTVTSYDWKLPSGSTISSGSSTQSIGVLFGTASGVISVTPLTTCAGNTATVTVTVSPCAKTWNGSAGSDWSTAANWSPSIVPAATEDVTIANVASKPVVSAGATGNTKNLTINSGAGLTISSAGTVNVTGNVVNNGTFTASSGSTLGFTGTTAQTITGVPSIYNLNINNAAGVSVLSPLAANGTISLLNGALTTNSNLTLEFDNGGNVGYAASDAGSISGNVAGRRNALIRTHYVAAPFNGVSSAQVGATTPLFYNGNWKMYVKSFDNQGWNAITDATMAMPLGTGYSVALPSLSVLLFSGTYNHNFQLTGTSYSNTVAGKYMLVGNPYPSTLDWSSTSGWTKTNIADAIYLWSASTNQISSWVGGVTSGPNASKYIPAMQAFMVTTTGSGGMASLGINNNARVSNQNVAYAREGADETVRIKIQTENSDLWDDAVIRFNEMATNDFDPDFDAYKIINYGIAPSIYTTLGSTLYSINSVADPLALSSIPVSVKLPSDGNYILSVVKSDPAIDYVLIDKKFGIENLISGPGYTFVGLASDNTDRFELQLRTAVTTGIYQTQAHSGLKINAAPKGFVIQTDMYAANDARIEILDMTGKIIQVMAQNNLNSGTTFVPLDLADGAYLIKVSVAEEEFSGMISLIR</sequence>
<protein>
    <submittedName>
        <fullName evidence="3">CHU large protein uncharacterized</fullName>
        <ecNumber evidence="3">3.2.1.-</ecNumber>
    </submittedName>
</protein>
<keyword evidence="3" id="KW-0326">Glycosidase</keyword>
<dbReference type="KEGG" id="chu:CHU_0837"/>
<dbReference type="AlphaFoldDB" id="A0A6N4SPA6"/>
<accession>A0A6N4SPA6</accession>
<name>A0A6N4SPA6_CYTH3</name>
<feature type="domain" description="PKD-like" evidence="2">
    <location>
        <begin position="264"/>
        <end position="341"/>
    </location>
</feature>
<organism evidence="3 4">
    <name type="scientific">Cytophaga hutchinsonii (strain ATCC 33406 / DSM 1761 / CIP 103989 / NBRC 15051 / NCIMB 9469 / D465)</name>
    <dbReference type="NCBI Taxonomy" id="269798"/>
    <lineage>
        <taxon>Bacteria</taxon>
        <taxon>Pseudomonadati</taxon>
        <taxon>Bacteroidota</taxon>
        <taxon>Cytophagia</taxon>
        <taxon>Cytophagales</taxon>
        <taxon>Cytophagaceae</taxon>
        <taxon>Cytophaga</taxon>
    </lineage>
</organism>
<gene>
    <name evidence="3" type="ordered locus">CHU_0837</name>
</gene>
<feature type="domain" description="PKD-like" evidence="2">
    <location>
        <begin position="347"/>
        <end position="421"/>
    </location>
</feature>
<dbReference type="InterPro" id="IPR045829">
    <property type="entry name" value="PKD_6"/>
</dbReference>
<proteinExistence type="predicted"/>
<evidence type="ECO:0000313" key="4">
    <source>
        <dbReference type="Proteomes" id="UP000001822"/>
    </source>
</evidence>
<dbReference type="GO" id="GO:0016798">
    <property type="term" value="F:hydrolase activity, acting on glycosyl bonds"/>
    <property type="evidence" value="ECO:0007669"/>
    <property type="project" value="UniProtKB-KW"/>
</dbReference>
<evidence type="ECO:0000256" key="1">
    <source>
        <dbReference type="SAM" id="Phobius"/>
    </source>
</evidence>
<dbReference type="EC" id="3.2.1.-" evidence="3"/>
<keyword evidence="1" id="KW-0812">Transmembrane</keyword>
<dbReference type="RefSeq" id="WP_011584238.1">
    <property type="nucleotide sequence ID" value="NC_008255.1"/>
</dbReference>
<dbReference type="EMBL" id="CP000383">
    <property type="protein sequence ID" value="ABG58122.1"/>
    <property type="molecule type" value="Genomic_DNA"/>
</dbReference>
<reference evidence="3 4" key="1">
    <citation type="journal article" date="2007" name="Appl. Environ. Microbiol.">
        <title>Genome sequence of the cellulolytic gliding bacterium Cytophaga hutchinsonii.</title>
        <authorList>
            <person name="Xie G."/>
            <person name="Bruce D.C."/>
            <person name="Challacombe J.F."/>
            <person name="Chertkov O."/>
            <person name="Detter J.C."/>
            <person name="Gilna P."/>
            <person name="Han C.S."/>
            <person name="Lucas S."/>
            <person name="Misra M."/>
            <person name="Myers G.L."/>
            <person name="Richardson P."/>
            <person name="Tapia R."/>
            <person name="Thayer N."/>
            <person name="Thompson L.S."/>
            <person name="Brettin T.S."/>
            <person name="Henrissat B."/>
            <person name="Wilson D.B."/>
            <person name="McBride M.J."/>
        </authorList>
    </citation>
    <scope>NUCLEOTIDE SEQUENCE [LARGE SCALE GENOMIC DNA]</scope>
    <source>
        <strain evidence="4">ATCC 33406 / DSM 1761 / CIP 103989 / NBRC 15051 / NCIMB 9469 / D465</strain>
    </source>
</reference>
<feature type="transmembrane region" description="Helical" evidence="1">
    <location>
        <begin position="30"/>
        <end position="55"/>
    </location>
</feature>
<feature type="domain" description="PKD-like" evidence="2">
    <location>
        <begin position="523"/>
        <end position="597"/>
    </location>
</feature>
<dbReference type="InterPro" id="IPR026444">
    <property type="entry name" value="Secre_tail"/>
</dbReference>
<evidence type="ECO:0000313" key="3">
    <source>
        <dbReference type="EMBL" id="ABG58122.1"/>
    </source>
</evidence>
<keyword evidence="1" id="KW-0472">Membrane</keyword>
<evidence type="ECO:0000259" key="2">
    <source>
        <dbReference type="Pfam" id="PF19408"/>
    </source>
</evidence>